<feature type="region of interest" description="Disordered" evidence="1">
    <location>
        <begin position="103"/>
        <end position="144"/>
    </location>
</feature>
<dbReference type="Proteomes" id="UP001158576">
    <property type="component" value="Chromosome XSR"/>
</dbReference>
<sequence length="281" mass="31318">MSVEGPCQSSKLPVTSIRTLNKLAKNVSSVSKDDSLTSLDWLSCLGTPQPSVKEPRPAQYTPKELIRLSFRLARHDVLTIQEMVDMAQRLSLKISKSDIESELRRSSEFSESPSGWKLQNSSTGSSHDGGRPAKRAKISDSQENHVNVIVDSSSLKQSQETAKISPLNRNAYCPDLSNVLIDFGIPIMNESVPMEEHTKHGMSQHLPMLEVTGARIPTPEDWIKDEYSNNSVGVDSPQSHEDLFTSSDVDTPFLVDSWLQGMFQNLLCVISIYFFETSIFE</sequence>
<proteinExistence type="predicted"/>
<evidence type="ECO:0000313" key="3">
    <source>
        <dbReference type="Proteomes" id="UP001158576"/>
    </source>
</evidence>
<accession>A0ABN7SDV8</accession>
<dbReference type="EMBL" id="OU015569">
    <property type="protein sequence ID" value="CAG5095101.1"/>
    <property type="molecule type" value="Genomic_DNA"/>
</dbReference>
<evidence type="ECO:0000313" key="2">
    <source>
        <dbReference type="EMBL" id="CAG5095101.1"/>
    </source>
</evidence>
<name>A0ABN7SDV8_OIKDI</name>
<gene>
    <name evidence="2" type="ORF">OKIOD_LOCUS5591</name>
</gene>
<protein>
    <submittedName>
        <fullName evidence="2">Oidioi.mRNA.OKI2018_I69.XSR.g14033.t1.cds</fullName>
    </submittedName>
</protein>
<evidence type="ECO:0000256" key="1">
    <source>
        <dbReference type="SAM" id="MobiDB-lite"/>
    </source>
</evidence>
<feature type="compositionally biased region" description="Polar residues" evidence="1">
    <location>
        <begin position="117"/>
        <end position="126"/>
    </location>
</feature>
<organism evidence="2 3">
    <name type="scientific">Oikopleura dioica</name>
    <name type="common">Tunicate</name>
    <dbReference type="NCBI Taxonomy" id="34765"/>
    <lineage>
        <taxon>Eukaryota</taxon>
        <taxon>Metazoa</taxon>
        <taxon>Chordata</taxon>
        <taxon>Tunicata</taxon>
        <taxon>Appendicularia</taxon>
        <taxon>Copelata</taxon>
        <taxon>Oikopleuridae</taxon>
        <taxon>Oikopleura</taxon>
    </lineage>
</organism>
<reference evidence="2 3" key="1">
    <citation type="submission" date="2021-04" db="EMBL/GenBank/DDBJ databases">
        <authorList>
            <person name="Bliznina A."/>
        </authorList>
    </citation>
    <scope>NUCLEOTIDE SEQUENCE [LARGE SCALE GENOMIC DNA]</scope>
</reference>
<keyword evidence="3" id="KW-1185">Reference proteome</keyword>